<name>A0A6H5GWI6_9HEMI</name>
<dbReference type="EMBL" id="CADCXU010018881">
    <property type="protein sequence ID" value="CAB0007221.1"/>
    <property type="molecule type" value="Genomic_DNA"/>
</dbReference>
<sequence length="53" mass="5685">MSKFSILGFHHEGITVLKAILGPEQDGRPRGALAVPSVRARDMQRSEGSLPIG</sequence>
<dbReference type="AlphaFoldDB" id="A0A6H5GWI6"/>
<proteinExistence type="predicted"/>
<gene>
    <name evidence="1" type="ORF">NTEN_LOCUS12548</name>
</gene>
<evidence type="ECO:0000313" key="1">
    <source>
        <dbReference type="EMBL" id="CAB0007221.1"/>
    </source>
</evidence>
<feature type="non-terminal residue" evidence="1">
    <location>
        <position position="53"/>
    </location>
</feature>
<evidence type="ECO:0000313" key="2">
    <source>
        <dbReference type="Proteomes" id="UP000479000"/>
    </source>
</evidence>
<organism evidence="1 2">
    <name type="scientific">Nesidiocoris tenuis</name>
    <dbReference type="NCBI Taxonomy" id="355587"/>
    <lineage>
        <taxon>Eukaryota</taxon>
        <taxon>Metazoa</taxon>
        <taxon>Ecdysozoa</taxon>
        <taxon>Arthropoda</taxon>
        <taxon>Hexapoda</taxon>
        <taxon>Insecta</taxon>
        <taxon>Pterygota</taxon>
        <taxon>Neoptera</taxon>
        <taxon>Paraneoptera</taxon>
        <taxon>Hemiptera</taxon>
        <taxon>Heteroptera</taxon>
        <taxon>Panheteroptera</taxon>
        <taxon>Cimicomorpha</taxon>
        <taxon>Miridae</taxon>
        <taxon>Dicyphina</taxon>
        <taxon>Nesidiocoris</taxon>
    </lineage>
</organism>
<protein>
    <submittedName>
        <fullName evidence="1">Uncharacterized protein</fullName>
    </submittedName>
</protein>
<reference evidence="1 2" key="1">
    <citation type="submission" date="2020-02" db="EMBL/GenBank/DDBJ databases">
        <authorList>
            <person name="Ferguson B K."/>
        </authorList>
    </citation>
    <scope>NUCLEOTIDE SEQUENCE [LARGE SCALE GENOMIC DNA]</scope>
</reference>
<keyword evidence="2" id="KW-1185">Reference proteome</keyword>
<accession>A0A6H5GWI6</accession>
<dbReference type="Proteomes" id="UP000479000">
    <property type="component" value="Unassembled WGS sequence"/>
</dbReference>